<dbReference type="InterPro" id="IPR036938">
    <property type="entry name" value="PAP2/HPO_sf"/>
</dbReference>
<reference evidence="8 9" key="1">
    <citation type="journal article" date="2020" name="Mol. Biol. Evol.">
        <title>Interspecific Gene Flow and the Evolution of Specialization in Black and White Rhinoceros.</title>
        <authorList>
            <person name="Moodley Y."/>
            <person name="Westbury M.V."/>
            <person name="Russo I.M."/>
            <person name="Gopalakrishnan S."/>
            <person name="Rakotoarivelo A."/>
            <person name="Olsen R.A."/>
            <person name="Prost S."/>
            <person name="Tunstall T."/>
            <person name="Ryder O.A."/>
            <person name="Dalen L."/>
            <person name="Bruford M.W."/>
        </authorList>
    </citation>
    <scope>NUCLEOTIDE SEQUENCE [LARGE SCALE GENOMIC DNA]</scope>
    <source>
        <strain evidence="8">SBR-YM</strain>
        <tissue evidence="8">Skin</tissue>
    </source>
</reference>
<dbReference type="InterPro" id="IPR043216">
    <property type="entry name" value="PAP-like"/>
</dbReference>
<feature type="non-terminal residue" evidence="8">
    <location>
        <position position="185"/>
    </location>
</feature>
<dbReference type="Proteomes" id="UP000551758">
    <property type="component" value="Unassembled WGS sequence"/>
</dbReference>
<sequence length="185" mass="20560">MIRVQGLQLSSVAFMSRMRVALVYEQLGAFTFGGMASSSLTSVAKMTTGHLQPHFLAVRLPDPASFNCESSDITNYTCTGHPEDAPGVSRCYPPVPQLYVQAGSWGQKTRLLRPTIQLLFLFLALFTGYLRILDYWHHPSDTVFGFVQGALMAFWVVGDAKGCLGTRESLHAWEPWVHLALFTCQ</sequence>
<gene>
    <name evidence="8" type="ORF">HPG69_008200</name>
</gene>
<dbReference type="GO" id="GO:0046839">
    <property type="term" value="P:phospholipid dephosphorylation"/>
    <property type="evidence" value="ECO:0007669"/>
    <property type="project" value="TreeGrafter"/>
</dbReference>
<dbReference type="GO" id="GO:0006644">
    <property type="term" value="P:phospholipid metabolic process"/>
    <property type="evidence" value="ECO:0007669"/>
    <property type="project" value="InterPro"/>
</dbReference>
<keyword evidence="9" id="KW-1185">Reference proteome</keyword>
<dbReference type="InterPro" id="IPR000326">
    <property type="entry name" value="PAP2/HPO"/>
</dbReference>
<dbReference type="AlphaFoldDB" id="A0A7J7E7B6"/>
<comment type="similarity">
    <text evidence="2">Belongs to the PA-phosphatase related phosphoesterase family.</text>
</comment>
<dbReference type="GO" id="GO:0007165">
    <property type="term" value="P:signal transduction"/>
    <property type="evidence" value="ECO:0007669"/>
    <property type="project" value="TreeGrafter"/>
</dbReference>
<evidence type="ECO:0000256" key="3">
    <source>
        <dbReference type="ARBA" id="ARBA00022692"/>
    </source>
</evidence>
<feature type="domain" description="Phosphatidic acid phosphatase type 2/haloperoxidase" evidence="7">
    <location>
        <begin position="27"/>
        <end position="157"/>
    </location>
</feature>
<evidence type="ECO:0000256" key="5">
    <source>
        <dbReference type="ARBA" id="ARBA00023136"/>
    </source>
</evidence>
<comment type="caution">
    <text evidence="8">The sequence shown here is derived from an EMBL/GenBank/DDBJ whole genome shotgun (WGS) entry which is preliminary data.</text>
</comment>
<dbReference type="PANTHER" id="PTHR10165">
    <property type="entry name" value="LIPID PHOSPHATE PHOSPHATASE"/>
    <property type="match status" value="1"/>
</dbReference>
<keyword evidence="3 6" id="KW-0812">Transmembrane</keyword>
<dbReference type="GO" id="GO:0008195">
    <property type="term" value="F:phosphatidate phosphatase activity"/>
    <property type="evidence" value="ECO:0007669"/>
    <property type="project" value="TreeGrafter"/>
</dbReference>
<evidence type="ECO:0000256" key="1">
    <source>
        <dbReference type="ARBA" id="ARBA00004141"/>
    </source>
</evidence>
<name>A0A7J7E7B6_DICBM</name>
<keyword evidence="5 6" id="KW-0472">Membrane</keyword>
<keyword evidence="4 6" id="KW-1133">Transmembrane helix</keyword>
<accession>A0A7J7E7B6</accession>
<dbReference type="SUPFAM" id="SSF48317">
    <property type="entry name" value="Acid phosphatase/Vanadium-dependent haloperoxidase"/>
    <property type="match status" value="1"/>
</dbReference>
<dbReference type="PANTHER" id="PTHR10165:SF94">
    <property type="entry name" value="PHOSPHATIDIC ACID PHOSPHATASE TYPE 2D"/>
    <property type="match status" value="1"/>
</dbReference>
<comment type="subcellular location">
    <subcellularLocation>
        <location evidence="1">Membrane</location>
        <topology evidence="1">Multi-pass membrane protein</topology>
    </subcellularLocation>
</comment>
<dbReference type="GO" id="GO:0005886">
    <property type="term" value="C:plasma membrane"/>
    <property type="evidence" value="ECO:0007669"/>
    <property type="project" value="TreeGrafter"/>
</dbReference>
<protein>
    <recommendedName>
        <fullName evidence="7">Phosphatidic acid phosphatase type 2/haloperoxidase domain-containing protein</fullName>
    </recommendedName>
</protein>
<dbReference type="SMART" id="SM00014">
    <property type="entry name" value="acidPPc"/>
    <property type="match status" value="1"/>
</dbReference>
<dbReference type="Pfam" id="PF01569">
    <property type="entry name" value="PAP2"/>
    <property type="match status" value="1"/>
</dbReference>
<evidence type="ECO:0000256" key="4">
    <source>
        <dbReference type="ARBA" id="ARBA00022989"/>
    </source>
</evidence>
<proteinExistence type="inferred from homology"/>
<evidence type="ECO:0000313" key="9">
    <source>
        <dbReference type="Proteomes" id="UP000551758"/>
    </source>
</evidence>
<evidence type="ECO:0000256" key="2">
    <source>
        <dbReference type="ARBA" id="ARBA00008816"/>
    </source>
</evidence>
<feature type="transmembrane region" description="Helical" evidence="6">
    <location>
        <begin position="118"/>
        <end position="136"/>
    </location>
</feature>
<evidence type="ECO:0000313" key="8">
    <source>
        <dbReference type="EMBL" id="KAF5911601.1"/>
    </source>
</evidence>
<evidence type="ECO:0000256" key="6">
    <source>
        <dbReference type="SAM" id="Phobius"/>
    </source>
</evidence>
<evidence type="ECO:0000259" key="7">
    <source>
        <dbReference type="SMART" id="SM00014"/>
    </source>
</evidence>
<dbReference type="EMBL" id="JACDTQ010003919">
    <property type="protein sequence ID" value="KAF5911601.1"/>
    <property type="molecule type" value="Genomic_DNA"/>
</dbReference>
<dbReference type="Gene3D" id="1.20.144.10">
    <property type="entry name" value="Phosphatidic acid phosphatase type 2/haloperoxidase"/>
    <property type="match status" value="1"/>
</dbReference>
<organism evidence="8 9">
    <name type="scientific">Diceros bicornis minor</name>
    <name type="common">South-central black rhinoceros</name>
    <dbReference type="NCBI Taxonomy" id="77932"/>
    <lineage>
        <taxon>Eukaryota</taxon>
        <taxon>Metazoa</taxon>
        <taxon>Chordata</taxon>
        <taxon>Craniata</taxon>
        <taxon>Vertebrata</taxon>
        <taxon>Euteleostomi</taxon>
        <taxon>Mammalia</taxon>
        <taxon>Eutheria</taxon>
        <taxon>Laurasiatheria</taxon>
        <taxon>Perissodactyla</taxon>
        <taxon>Rhinocerotidae</taxon>
        <taxon>Diceros</taxon>
    </lineage>
</organism>